<proteinExistence type="predicted"/>
<evidence type="ECO:0000313" key="1">
    <source>
        <dbReference type="EMBL" id="OSC34701.1"/>
    </source>
</evidence>
<protein>
    <submittedName>
        <fullName evidence="1">Uncharacterized protein</fullName>
    </submittedName>
</protein>
<comment type="caution">
    <text evidence="1">The sequence shown here is derived from an EMBL/GenBank/DDBJ whole genome shotgun (WGS) entry which is preliminary data.</text>
</comment>
<dbReference type="EMBL" id="NCXO01000008">
    <property type="protein sequence ID" value="OSC34701.1"/>
    <property type="molecule type" value="Genomic_DNA"/>
</dbReference>
<sequence length="164" mass="16606">MGDMVGAIDDTNHPDTGDDPVAAQLADELGAAVGALARVAGGPAATEWPAALAGEAPRLAHRLCGGDAHRAAETAAHVMGALWPMGAPETVGAPRWWSTPLGLACAHALGPQHFGAVTHKVAAEILGVTLGTVKQLAHRGTIAKRPDGLSLAAVLARLQERTSS</sequence>
<gene>
    <name evidence="1" type="ORF">B8W67_05485</name>
</gene>
<accession>A0A7I7SDI3</accession>
<dbReference type="Proteomes" id="UP000193577">
    <property type="component" value="Unassembled WGS sequence"/>
</dbReference>
<keyword evidence="2" id="KW-1185">Reference proteome</keyword>
<evidence type="ECO:0000313" key="2">
    <source>
        <dbReference type="Proteomes" id="UP000193577"/>
    </source>
</evidence>
<dbReference type="AlphaFoldDB" id="A0A7I7SDI3"/>
<organism evidence="1 2">
    <name type="scientific">Mycolicibacillus koreensis</name>
    <dbReference type="NCBI Taxonomy" id="1069220"/>
    <lineage>
        <taxon>Bacteria</taxon>
        <taxon>Bacillati</taxon>
        <taxon>Actinomycetota</taxon>
        <taxon>Actinomycetes</taxon>
        <taxon>Mycobacteriales</taxon>
        <taxon>Mycobacteriaceae</taxon>
        <taxon>Mycolicibacillus</taxon>
    </lineage>
</organism>
<reference evidence="1 2" key="1">
    <citation type="submission" date="2017-04" db="EMBL/GenBank/DDBJ databases">
        <title>The new phylogeny of genus Mycobacterium.</title>
        <authorList>
            <person name="Tortoli E."/>
            <person name="Trovato A."/>
            <person name="Cirillo D.M."/>
        </authorList>
    </citation>
    <scope>NUCLEOTIDE SEQUENCE [LARGE SCALE GENOMIC DNA]</scope>
    <source>
        <strain evidence="1 2">KCTC 19819</strain>
    </source>
</reference>
<name>A0A7I7SDI3_9MYCO</name>